<dbReference type="Proteomes" id="UP001595851">
    <property type="component" value="Unassembled WGS sequence"/>
</dbReference>
<dbReference type="EMBL" id="JBHSBI010000011">
    <property type="protein sequence ID" value="MFC4010040.1"/>
    <property type="molecule type" value="Genomic_DNA"/>
</dbReference>
<keyword evidence="4" id="KW-1185">Reference proteome</keyword>
<dbReference type="PANTHER" id="PTHR23088">
    <property type="entry name" value="NITRILASE-RELATED"/>
    <property type="match status" value="1"/>
</dbReference>
<accession>A0ABV8G7R7</accession>
<reference evidence="4" key="1">
    <citation type="journal article" date="2019" name="Int. J. Syst. Evol. Microbiol.">
        <title>The Global Catalogue of Microorganisms (GCM) 10K type strain sequencing project: providing services to taxonomists for standard genome sequencing and annotation.</title>
        <authorList>
            <consortium name="The Broad Institute Genomics Platform"/>
            <consortium name="The Broad Institute Genome Sequencing Center for Infectious Disease"/>
            <person name="Wu L."/>
            <person name="Ma J."/>
        </authorList>
    </citation>
    <scope>NUCLEOTIDE SEQUENCE [LARGE SCALE GENOMIC DNA]</scope>
    <source>
        <strain evidence="4">TBRC 1276</strain>
    </source>
</reference>
<evidence type="ECO:0000313" key="4">
    <source>
        <dbReference type="Proteomes" id="UP001595851"/>
    </source>
</evidence>
<dbReference type="InterPro" id="IPR036526">
    <property type="entry name" value="C-N_Hydrolase_sf"/>
</dbReference>
<comment type="caution">
    <text evidence="3">The sequence shown here is derived from an EMBL/GenBank/DDBJ whole genome shotgun (WGS) entry which is preliminary data.</text>
</comment>
<feature type="domain" description="CN hydrolase" evidence="2">
    <location>
        <begin position="1"/>
        <end position="244"/>
    </location>
</feature>
<organism evidence="3 4">
    <name type="scientific">Nonomuraea purpurea</name>
    <dbReference type="NCBI Taxonomy" id="1849276"/>
    <lineage>
        <taxon>Bacteria</taxon>
        <taxon>Bacillati</taxon>
        <taxon>Actinomycetota</taxon>
        <taxon>Actinomycetes</taxon>
        <taxon>Streptosporangiales</taxon>
        <taxon>Streptosporangiaceae</taxon>
        <taxon>Nonomuraea</taxon>
    </lineage>
</organism>
<evidence type="ECO:0000313" key="3">
    <source>
        <dbReference type="EMBL" id="MFC4010040.1"/>
    </source>
</evidence>
<dbReference type="SUPFAM" id="SSF56317">
    <property type="entry name" value="Carbon-nitrogen hydrolase"/>
    <property type="match status" value="1"/>
</dbReference>
<gene>
    <name evidence="3" type="ORF">ACFOY2_22625</name>
</gene>
<dbReference type="CDD" id="cd07581">
    <property type="entry name" value="nitrilase_3"/>
    <property type="match status" value="1"/>
</dbReference>
<protein>
    <submittedName>
        <fullName evidence="3">Carbon-nitrogen hydrolase family protein</fullName>
    </submittedName>
</protein>
<dbReference type="Pfam" id="PF00795">
    <property type="entry name" value="CN_hydrolase"/>
    <property type="match status" value="1"/>
</dbReference>
<comment type="similarity">
    <text evidence="1">Belongs to the carbon-nitrogen hydrolase superfamily. NIT1/NIT2 family.</text>
</comment>
<dbReference type="InterPro" id="IPR003010">
    <property type="entry name" value="C-N_Hydrolase"/>
</dbReference>
<dbReference type="Gene3D" id="3.60.110.10">
    <property type="entry name" value="Carbon-nitrogen hydrolase"/>
    <property type="match status" value="1"/>
</dbReference>
<evidence type="ECO:0000256" key="1">
    <source>
        <dbReference type="ARBA" id="ARBA00010613"/>
    </source>
</evidence>
<dbReference type="PROSITE" id="PS50263">
    <property type="entry name" value="CN_HYDROLASE"/>
    <property type="match status" value="1"/>
</dbReference>
<dbReference type="GO" id="GO:0016787">
    <property type="term" value="F:hydrolase activity"/>
    <property type="evidence" value="ECO:0007669"/>
    <property type="project" value="UniProtKB-KW"/>
</dbReference>
<sequence>MKVALAQITASQDKAENLEAIRRAAGEAAAAGARLLLCPELAMYNPAADVESFADIAEPLDGEFVQALSALARRHELALVVGVYEPSPDPKRVYNVEVAIGPDGGILAVYRKLHLFDALGWKESDKVLPGEVAEENLGVVFDVDGWRFGIVTCFDLRFPELVRTLADAGAEVILHPTAWTSGPVKEDHHAIFCHARAVENTCYVLSANQSPPVFTGRSLAVDPMGVAIAGLHEDDGLVVVTLDKDRLTAVRERLPLLSLRRLGSARPAGDRA</sequence>
<proteinExistence type="inferred from homology"/>
<dbReference type="RefSeq" id="WP_379530064.1">
    <property type="nucleotide sequence ID" value="NZ_JBHSBI010000011.1"/>
</dbReference>
<dbReference type="PANTHER" id="PTHR23088:SF27">
    <property type="entry name" value="DEAMINATED GLUTATHIONE AMIDASE"/>
    <property type="match status" value="1"/>
</dbReference>
<name>A0ABV8G7R7_9ACTN</name>
<evidence type="ECO:0000259" key="2">
    <source>
        <dbReference type="PROSITE" id="PS50263"/>
    </source>
</evidence>
<keyword evidence="3" id="KW-0378">Hydrolase</keyword>